<dbReference type="InterPro" id="IPR000073">
    <property type="entry name" value="AB_hydrolase_1"/>
</dbReference>
<evidence type="ECO:0000313" key="3">
    <source>
        <dbReference type="Proteomes" id="UP001615550"/>
    </source>
</evidence>
<keyword evidence="3" id="KW-1185">Reference proteome</keyword>
<proteinExistence type="predicted"/>
<protein>
    <submittedName>
        <fullName evidence="2">Alpha/beta hydrolase</fullName>
    </submittedName>
</protein>
<feature type="domain" description="AB hydrolase-1" evidence="1">
    <location>
        <begin position="40"/>
        <end position="254"/>
    </location>
</feature>
<dbReference type="GO" id="GO:0016787">
    <property type="term" value="F:hydrolase activity"/>
    <property type="evidence" value="ECO:0007669"/>
    <property type="project" value="UniProtKB-KW"/>
</dbReference>
<organism evidence="2 3">
    <name type="scientific">Legionella lytica</name>
    <dbReference type="NCBI Taxonomy" id="96232"/>
    <lineage>
        <taxon>Bacteria</taxon>
        <taxon>Pseudomonadati</taxon>
        <taxon>Pseudomonadota</taxon>
        <taxon>Gammaproteobacteria</taxon>
        <taxon>Legionellales</taxon>
        <taxon>Legionellaceae</taxon>
        <taxon>Legionella</taxon>
    </lineage>
</organism>
<dbReference type="RefSeq" id="WP_400188485.1">
    <property type="nucleotide sequence ID" value="NZ_JBGORX010000008.1"/>
</dbReference>
<dbReference type="PIRSF" id="PIRSF017388">
    <property type="entry name" value="Esterase_lipase"/>
    <property type="match status" value="1"/>
</dbReference>
<sequence length="260" mass="29420">MNKNDFRYFRQGKQVDDLKEEDFSLIKSVYNHSHKNERALLLLHGFSSSPAVYRLLIPQLKNYDAVMCPVLPGHGQSIDAFSQITSADWIEEATRACEELFKTYKKVDVMGLSLGGLLACKLSERFAFNHMFLLAPAIKLQMNLRSNLKLASLLQSLGFKELRGAAGNLRSNAQAEISYKRLPLRAIEEMFNLVLQHQWIPPNAPVDLFLGVHDEVVPSDAIEHLFQDLPNVSIHWLANSAHVLPLDNDLEQIVACVNKR</sequence>
<evidence type="ECO:0000313" key="2">
    <source>
        <dbReference type="EMBL" id="MFJ1269670.1"/>
    </source>
</evidence>
<dbReference type="InterPro" id="IPR029058">
    <property type="entry name" value="AB_hydrolase_fold"/>
</dbReference>
<accession>A0ABW8DEM9</accession>
<dbReference type="InterPro" id="IPR050266">
    <property type="entry name" value="AB_hydrolase_sf"/>
</dbReference>
<dbReference type="PANTHER" id="PTHR43798">
    <property type="entry name" value="MONOACYLGLYCEROL LIPASE"/>
    <property type="match status" value="1"/>
</dbReference>
<dbReference type="InterPro" id="IPR012354">
    <property type="entry name" value="Esterase_lipase"/>
</dbReference>
<dbReference type="EMBL" id="JBGORX010000008">
    <property type="protein sequence ID" value="MFJ1269670.1"/>
    <property type="molecule type" value="Genomic_DNA"/>
</dbReference>
<dbReference type="PANTHER" id="PTHR43798:SF33">
    <property type="entry name" value="HYDROLASE, PUTATIVE (AFU_ORTHOLOGUE AFUA_2G14860)-RELATED"/>
    <property type="match status" value="1"/>
</dbReference>
<comment type="caution">
    <text evidence="2">The sequence shown here is derived from an EMBL/GenBank/DDBJ whole genome shotgun (WGS) entry which is preliminary data.</text>
</comment>
<dbReference type="Proteomes" id="UP001615550">
    <property type="component" value="Unassembled WGS sequence"/>
</dbReference>
<evidence type="ECO:0000259" key="1">
    <source>
        <dbReference type="Pfam" id="PF12697"/>
    </source>
</evidence>
<reference evidence="2 3" key="1">
    <citation type="submission" date="2024-08" db="EMBL/GenBank/DDBJ databases">
        <title>Draft Genome Sequence of Legionella lytica strain DSB2004, Isolated From a Fire Sprinkler System.</title>
        <authorList>
            <person name="Everhart A.D."/>
            <person name="Kidane D.T."/>
            <person name="Farone A.L."/>
            <person name="Farone M.B."/>
        </authorList>
    </citation>
    <scope>NUCLEOTIDE SEQUENCE [LARGE SCALE GENOMIC DNA]</scope>
    <source>
        <strain evidence="2 3">DSB2004</strain>
    </source>
</reference>
<dbReference type="Gene3D" id="3.40.50.1820">
    <property type="entry name" value="alpha/beta hydrolase"/>
    <property type="match status" value="1"/>
</dbReference>
<dbReference type="Pfam" id="PF12697">
    <property type="entry name" value="Abhydrolase_6"/>
    <property type="match status" value="1"/>
</dbReference>
<gene>
    <name evidence="2" type="ORF">ACD661_13985</name>
</gene>
<keyword evidence="2" id="KW-0378">Hydrolase</keyword>
<dbReference type="SUPFAM" id="SSF53474">
    <property type="entry name" value="alpha/beta-Hydrolases"/>
    <property type="match status" value="1"/>
</dbReference>
<name>A0ABW8DEM9_9GAMM</name>